<name>I4Z3W8_9HYPH</name>
<dbReference type="GO" id="GO:0006313">
    <property type="term" value="P:DNA transposition"/>
    <property type="evidence" value="ECO:0007669"/>
    <property type="project" value="InterPro"/>
</dbReference>
<dbReference type="Proteomes" id="UP000003947">
    <property type="component" value="Unassembled WGS sequence"/>
</dbReference>
<dbReference type="AlphaFoldDB" id="I4Z3W8"/>
<dbReference type="InterPro" id="IPR002514">
    <property type="entry name" value="Transposase_8"/>
</dbReference>
<dbReference type="HOGENOM" id="CLU_113764_1_0_5"/>
<evidence type="ECO:0000313" key="2">
    <source>
        <dbReference type="Proteomes" id="UP000003947"/>
    </source>
</evidence>
<gene>
    <name evidence="1" type="ORF">MicloDRAFT_00004370</name>
</gene>
<reference evidence="1 2" key="1">
    <citation type="submission" date="2012-02" db="EMBL/GenBank/DDBJ databases">
        <title>Improved High-Quality Draft sequence of Microvirga sp. WSM3557.</title>
        <authorList>
            <consortium name="US DOE Joint Genome Institute"/>
            <person name="Lucas S."/>
            <person name="Han J."/>
            <person name="Lapidus A."/>
            <person name="Cheng J.-F."/>
            <person name="Goodwin L."/>
            <person name="Pitluck S."/>
            <person name="Peters L."/>
            <person name="Zhang X."/>
            <person name="Detter J.C."/>
            <person name="Han C."/>
            <person name="Tapia R."/>
            <person name="Land M."/>
            <person name="Hauser L."/>
            <person name="Kyrpides N."/>
            <person name="Ivanova N."/>
            <person name="Pagani I."/>
            <person name="Brau L."/>
            <person name="Yates R."/>
            <person name="O'Hara G."/>
            <person name="Rui T."/>
            <person name="Howieson J."/>
            <person name="Reeve W."/>
            <person name="Woyke T."/>
        </authorList>
    </citation>
    <scope>NUCLEOTIDE SEQUENCE [LARGE SCALE GENOMIC DNA]</scope>
    <source>
        <strain evidence="1 2">WSM3557</strain>
    </source>
</reference>
<dbReference type="Gene3D" id="1.10.10.60">
    <property type="entry name" value="Homeodomain-like"/>
    <property type="match status" value="1"/>
</dbReference>
<sequence>MLDCFPPVARERLAVEFRHVCHERDRVGQKRTHPSWAALWDWGIWKSTGSIDVDMDGAIAMDIIREHGPVSRLDVVDTGRRRRFSDEAKLAIVAESYREPKQVSATARRHGITRFQLNSWRKAHREGRLGAGSWDGFVPALVVPDAHAPLESSVPNAPVPHPPCGLGRMEIVTANGRHVIVDRDVDIEALLRIIRGLEALR</sequence>
<dbReference type="PANTHER" id="PTHR37936:SF3">
    <property type="entry name" value="TRANSPOSASE INSC FOR INSERTION ELEMENT IS2A-RELATED"/>
    <property type="match status" value="1"/>
</dbReference>
<accession>I4Z3W8</accession>
<proteinExistence type="predicted"/>
<dbReference type="GO" id="GO:0004803">
    <property type="term" value="F:transposase activity"/>
    <property type="evidence" value="ECO:0007669"/>
    <property type="project" value="InterPro"/>
</dbReference>
<dbReference type="PATRIC" id="fig|864069.3.peg.473"/>
<dbReference type="SUPFAM" id="SSF48295">
    <property type="entry name" value="TrpR-like"/>
    <property type="match status" value="1"/>
</dbReference>
<dbReference type="EMBL" id="JH660635">
    <property type="protein sequence ID" value="EIM30910.1"/>
    <property type="molecule type" value="Genomic_DNA"/>
</dbReference>
<organism evidence="1 2">
    <name type="scientific">Microvirga lotononidis</name>
    <dbReference type="NCBI Taxonomy" id="864069"/>
    <lineage>
        <taxon>Bacteria</taxon>
        <taxon>Pseudomonadati</taxon>
        <taxon>Pseudomonadota</taxon>
        <taxon>Alphaproteobacteria</taxon>
        <taxon>Hyphomicrobiales</taxon>
        <taxon>Methylobacteriaceae</taxon>
        <taxon>Microvirga</taxon>
    </lineage>
</organism>
<keyword evidence="2" id="KW-1185">Reference proteome</keyword>
<dbReference type="PANTHER" id="PTHR37936">
    <property type="entry name" value="TRANSPOSASE INSC FOR INSERTION ELEMENT IS2A-RELATED"/>
    <property type="match status" value="1"/>
</dbReference>
<dbReference type="NCBIfam" id="NF047595">
    <property type="entry name" value="IS66_ISRel24_TnpA"/>
    <property type="match status" value="1"/>
</dbReference>
<dbReference type="STRING" id="864069.MicloDRAFT_00004370"/>
<evidence type="ECO:0000313" key="1">
    <source>
        <dbReference type="EMBL" id="EIM30910.1"/>
    </source>
</evidence>
<dbReference type="GO" id="GO:0043565">
    <property type="term" value="F:sequence-specific DNA binding"/>
    <property type="evidence" value="ECO:0007669"/>
    <property type="project" value="InterPro"/>
</dbReference>
<protein>
    <submittedName>
        <fullName evidence="1">Transposase</fullName>
    </submittedName>
</protein>
<dbReference type="Pfam" id="PF01527">
    <property type="entry name" value="HTH_Tnp_1"/>
    <property type="match status" value="1"/>
</dbReference>
<dbReference type="eggNOG" id="COG2963">
    <property type="taxonomic scope" value="Bacteria"/>
</dbReference>
<dbReference type="InterPro" id="IPR010921">
    <property type="entry name" value="Trp_repressor/repl_initiator"/>
</dbReference>